<dbReference type="AlphaFoldDB" id="A0A7T5VC58"/>
<dbReference type="Pfam" id="PF00027">
    <property type="entry name" value="cNMP_binding"/>
    <property type="match status" value="1"/>
</dbReference>
<keyword evidence="3" id="KW-1185">Reference proteome</keyword>
<protein>
    <submittedName>
        <fullName evidence="2">Cyclic nucleotide-binding domain-containing protein</fullName>
    </submittedName>
</protein>
<reference evidence="2 3" key="1">
    <citation type="submission" date="2020-05" db="EMBL/GenBank/DDBJ databases">
        <title>Complete genome of Desulfobulbus oligotrophicus.</title>
        <authorList>
            <person name="Podar M."/>
        </authorList>
    </citation>
    <scope>NUCLEOTIDE SEQUENCE [LARGE SCALE GENOMIC DNA]</scope>
    <source>
        <strain evidence="2 3">Prop6</strain>
    </source>
</reference>
<dbReference type="RefSeq" id="WP_199264008.1">
    <property type="nucleotide sequence ID" value="NZ_CP054140.1"/>
</dbReference>
<sequence length="504" mass="56751">MSLSPSSAPINLPGPGNEALLERVLPFATIRSFQTDESVLTPESTAESFYYLINGAVEVSYNDRSDTKITVALIGAGDFFGEIGFFDGESRVRNIQAAGDTHIAIFNTEVMTTLRADQPELYIDFLLYLTQNICGKFRRIAGEREPITGYAQSLSTRHASRYTEAKPLPAPLLRSSQWHSIGSRMEAFKSELFNLSHKLQKAEAEGKKDDASENRCHDVLAELNSSLPLFQQTMAGSGYEEVMWGYVFKEIFPYFMRSNFAERAYFKPKGYAGDFLMMEHIYADTPKGEGKLGEIVDAFCLQRPGSLAIRGRRVLLRDQLLQLSSTRGYGTTTRIMNLACGPNRELFDFLTVCDHSEDIEALCVDIDPEALQYTNQYVNIFPHRASIKLMSENVIKWALGRATHHIQPLDIIYSAGLCDYLDTRLFRALITQCHHHLKPGGTLLLGNFTHYPDSLFLDKLLKWELIYRTETDLLELFAPTPFGDKVTIITEPAQVNLFAVATKE</sequence>
<feature type="domain" description="Cyclic nucleotide-binding" evidence="1">
    <location>
        <begin position="31"/>
        <end position="114"/>
    </location>
</feature>
<dbReference type="InterPro" id="IPR029063">
    <property type="entry name" value="SAM-dependent_MTases_sf"/>
</dbReference>
<dbReference type="Gene3D" id="2.60.120.10">
    <property type="entry name" value="Jelly Rolls"/>
    <property type="match status" value="1"/>
</dbReference>
<dbReference type="Proteomes" id="UP000596092">
    <property type="component" value="Chromosome"/>
</dbReference>
<evidence type="ECO:0000259" key="1">
    <source>
        <dbReference type="PROSITE" id="PS50042"/>
    </source>
</evidence>
<dbReference type="Pfam" id="PF12147">
    <property type="entry name" value="Methyltransf_20"/>
    <property type="match status" value="1"/>
</dbReference>
<dbReference type="EMBL" id="CP054140">
    <property type="protein sequence ID" value="QQG65188.1"/>
    <property type="molecule type" value="Genomic_DNA"/>
</dbReference>
<name>A0A7T5VC58_9BACT</name>
<dbReference type="KEGG" id="dog:HP555_04540"/>
<dbReference type="SMART" id="SM00100">
    <property type="entry name" value="cNMP"/>
    <property type="match status" value="1"/>
</dbReference>
<dbReference type="CDD" id="cd02440">
    <property type="entry name" value="AdoMet_MTases"/>
    <property type="match status" value="1"/>
</dbReference>
<dbReference type="Gene3D" id="3.40.50.150">
    <property type="entry name" value="Vaccinia Virus protein VP39"/>
    <property type="match status" value="1"/>
</dbReference>
<dbReference type="InterPro" id="IPR000595">
    <property type="entry name" value="cNMP-bd_dom"/>
</dbReference>
<evidence type="ECO:0000313" key="2">
    <source>
        <dbReference type="EMBL" id="QQG65188.1"/>
    </source>
</evidence>
<dbReference type="SUPFAM" id="SSF51206">
    <property type="entry name" value="cAMP-binding domain-like"/>
    <property type="match status" value="1"/>
</dbReference>
<proteinExistence type="predicted"/>
<dbReference type="InterPro" id="IPR014710">
    <property type="entry name" value="RmlC-like_jellyroll"/>
</dbReference>
<dbReference type="PROSITE" id="PS50042">
    <property type="entry name" value="CNMP_BINDING_3"/>
    <property type="match status" value="1"/>
</dbReference>
<accession>A0A7T5VC58</accession>
<dbReference type="CDD" id="cd00038">
    <property type="entry name" value="CAP_ED"/>
    <property type="match status" value="1"/>
</dbReference>
<organism evidence="2 3">
    <name type="scientific">Desulfobulbus oligotrophicus</name>
    <dbReference type="NCBI Taxonomy" id="1909699"/>
    <lineage>
        <taxon>Bacteria</taxon>
        <taxon>Pseudomonadati</taxon>
        <taxon>Thermodesulfobacteriota</taxon>
        <taxon>Desulfobulbia</taxon>
        <taxon>Desulfobulbales</taxon>
        <taxon>Desulfobulbaceae</taxon>
        <taxon>Desulfobulbus</taxon>
    </lineage>
</organism>
<evidence type="ECO:0000313" key="3">
    <source>
        <dbReference type="Proteomes" id="UP000596092"/>
    </source>
</evidence>
<gene>
    <name evidence="2" type="ORF">HP555_04540</name>
</gene>
<dbReference type="InterPro" id="IPR022744">
    <property type="entry name" value="MeTrfase_dom_put"/>
</dbReference>
<dbReference type="InterPro" id="IPR018490">
    <property type="entry name" value="cNMP-bd_dom_sf"/>
</dbReference>
<dbReference type="SUPFAM" id="SSF53335">
    <property type="entry name" value="S-adenosyl-L-methionine-dependent methyltransferases"/>
    <property type="match status" value="1"/>
</dbReference>